<proteinExistence type="predicted"/>
<accession>A0A0A9GJH3</accession>
<name>A0A0A9GJH3_ARUDO</name>
<organism evidence="2">
    <name type="scientific">Arundo donax</name>
    <name type="common">Giant reed</name>
    <name type="synonym">Donax arundinaceus</name>
    <dbReference type="NCBI Taxonomy" id="35708"/>
    <lineage>
        <taxon>Eukaryota</taxon>
        <taxon>Viridiplantae</taxon>
        <taxon>Streptophyta</taxon>
        <taxon>Embryophyta</taxon>
        <taxon>Tracheophyta</taxon>
        <taxon>Spermatophyta</taxon>
        <taxon>Magnoliopsida</taxon>
        <taxon>Liliopsida</taxon>
        <taxon>Poales</taxon>
        <taxon>Poaceae</taxon>
        <taxon>PACMAD clade</taxon>
        <taxon>Arundinoideae</taxon>
        <taxon>Arundineae</taxon>
        <taxon>Arundo</taxon>
    </lineage>
</organism>
<evidence type="ECO:0000256" key="1">
    <source>
        <dbReference type="SAM" id="MobiDB-lite"/>
    </source>
</evidence>
<dbReference type="EMBL" id="GBRH01175220">
    <property type="protein sequence ID" value="JAE22676.1"/>
    <property type="molecule type" value="Transcribed_RNA"/>
</dbReference>
<sequence length="36" mass="3414">MRLAAPGEAKSSALAARTAAGSASKSAAASDTFMSA</sequence>
<dbReference type="AlphaFoldDB" id="A0A0A9GJH3"/>
<protein>
    <submittedName>
        <fullName evidence="2">Uncharacterized protein</fullName>
    </submittedName>
</protein>
<feature type="region of interest" description="Disordered" evidence="1">
    <location>
        <begin position="14"/>
        <end position="36"/>
    </location>
</feature>
<evidence type="ECO:0000313" key="2">
    <source>
        <dbReference type="EMBL" id="JAE22676.1"/>
    </source>
</evidence>
<reference evidence="2" key="1">
    <citation type="submission" date="2014-09" db="EMBL/GenBank/DDBJ databases">
        <authorList>
            <person name="Magalhaes I.L.F."/>
            <person name="Oliveira U."/>
            <person name="Santos F.R."/>
            <person name="Vidigal T.H.D.A."/>
            <person name="Brescovit A.D."/>
            <person name="Santos A.J."/>
        </authorList>
    </citation>
    <scope>NUCLEOTIDE SEQUENCE</scope>
    <source>
        <tissue evidence="2">Shoot tissue taken approximately 20 cm above the soil surface</tissue>
    </source>
</reference>
<reference evidence="2" key="2">
    <citation type="journal article" date="2015" name="Data Brief">
        <title>Shoot transcriptome of the giant reed, Arundo donax.</title>
        <authorList>
            <person name="Barrero R.A."/>
            <person name="Guerrero F.D."/>
            <person name="Moolhuijzen P."/>
            <person name="Goolsby J.A."/>
            <person name="Tidwell J."/>
            <person name="Bellgard S.E."/>
            <person name="Bellgard M.I."/>
        </authorList>
    </citation>
    <scope>NUCLEOTIDE SEQUENCE</scope>
    <source>
        <tissue evidence="2">Shoot tissue taken approximately 20 cm above the soil surface</tissue>
    </source>
</reference>
<feature type="compositionally biased region" description="Low complexity" evidence="1">
    <location>
        <begin position="14"/>
        <end position="30"/>
    </location>
</feature>